<organism evidence="1">
    <name type="scientific">Papilio xuthus</name>
    <name type="common">Asian swallowtail butterfly</name>
    <dbReference type="NCBI Taxonomy" id="66420"/>
    <lineage>
        <taxon>Eukaryota</taxon>
        <taxon>Metazoa</taxon>
        <taxon>Ecdysozoa</taxon>
        <taxon>Arthropoda</taxon>
        <taxon>Hexapoda</taxon>
        <taxon>Insecta</taxon>
        <taxon>Pterygota</taxon>
        <taxon>Neoptera</taxon>
        <taxon>Endopterygota</taxon>
        <taxon>Lepidoptera</taxon>
        <taxon>Glossata</taxon>
        <taxon>Ditrysia</taxon>
        <taxon>Papilionoidea</taxon>
        <taxon>Papilionidae</taxon>
        <taxon>Papilioninae</taxon>
        <taxon>Papilio</taxon>
    </lineage>
</organism>
<name>A0AAJ6Z0M3_PAPXU</name>
<dbReference type="Proteomes" id="UP000694872">
    <property type="component" value="Unplaced"/>
</dbReference>
<sequence length="327" mass="38033">MLDHLTNNTVFVDGIPHYDVNTAKEKERIKNMETGFLSMLSMKGVKYIFKRGFHWRTWRDVESEGNKTIICYKCKGLGNTSCKDCLTSGYWIMEEKPPPCPYEILSVSNNNQICSIYFTQWNDIPSACPTLINLNDLLSACDNPLETEWKITSKYNDLESETTLADICKGRESCRLLTLYTILPHSILFRIINRTNHIIYSRVMMDGHRNYACVDNCGIIDRKTNRIIKNDSPLMFDLLATNSDTHKNKREYKQYNNTFETTTDNMLKSLFFLSKNLNNNRYNGFGQKSMNTTNTNLKMEEVLTKSLCKKIEEMYKDNNDYSETIET</sequence>
<accession>A0AAJ6Z0M3</accession>
<reference evidence="1" key="1">
    <citation type="submission" date="2025-08" db="UniProtKB">
        <authorList>
            <consortium name="RefSeq"/>
        </authorList>
    </citation>
    <scope>IDENTIFICATION</scope>
</reference>
<protein>
    <submittedName>
        <fullName evidence="1">Uncharacterized protein LOC106114204</fullName>
    </submittedName>
</protein>
<evidence type="ECO:0000313" key="1">
    <source>
        <dbReference type="RefSeq" id="XP_013162768.1"/>
    </source>
</evidence>
<dbReference type="GeneID" id="106114204"/>
<proteinExistence type="predicted"/>
<dbReference type="AlphaFoldDB" id="A0AAJ6Z0M3"/>
<gene>
    <name evidence="1" type="primary">LOC106114204</name>
</gene>
<dbReference type="KEGG" id="pxu:106114204"/>
<dbReference type="RefSeq" id="XP_013162768.1">
    <property type="nucleotide sequence ID" value="XM_013307314.1"/>
</dbReference>